<dbReference type="EMBL" id="HE573027">
    <property type="protein sequence ID" value="CCC54115.1"/>
    <property type="molecule type" value="Genomic_DNA"/>
</dbReference>
<dbReference type="AlphaFoldDB" id="G0U932"/>
<dbReference type="VEuPathDB" id="TriTrypDB:TvY486_1115990"/>
<accession>G0U932</accession>
<feature type="region of interest" description="Disordered" evidence="1">
    <location>
        <begin position="370"/>
        <end position="396"/>
    </location>
</feature>
<organism evidence="2">
    <name type="scientific">Trypanosoma vivax (strain Y486)</name>
    <dbReference type="NCBI Taxonomy" id="1055687"/>
    <lineage>
        <taxon>Eukaryota</taxon>
        <taxon>Discoba</taxon>
        <taxon>Euglenozoa</taxon>
        <taxon>Kinetoplastea</taxon>
        <taxon>Metakinetoplastina</taxon>
        <taxon>Trypanosomatida</taxon>
        <taxon>Trypanosomatidae</taxon>
        <taxon>Trypanosoma</taxon>
        <taxon>Duttonella</taxon>
    </lineage>
</organism>
<reference evidence="2" key="1">
    <citation type="journal article" date="2012" name="Proc. Natl. Acad. Sci. U.S.A.">
        <title>Antigenic diversity is generated by distinct evolutionary mechanisms in African trypanosome species.</title>
        <authorList>
            <person name="Jackson A.P."/>
            <person name="Berry A."/>
            <person name="Aslett M."/>
            <person name="Allison H.C."/>
            <person name="Burton P."/>
            <person name="Vavrova-Anderson J."/>
            <person name="Brown R."/>
            <person name="Browne H."/>
            <person name="Corton N."/>
            <person name="Hauser H."/>
            <person name="Gamble J."/>
            <person name="Gilderthorp R."/>
            <person name="Marcello L."/>
            <person name="McQuillan J."/>
            <person name="Otto T.D."/>
            <person name="Quail M.A."/>
            <person name="Sanders M.J."/>
            <person name="van Tonder A."/>
            <person name="Ginger M.L."/>
            <person name="Field M.C."/>
            <person name="Barry J.D."/>
            <person name="Hertz-Fowler C."/>
            <person name="Berriman M."/>
        </authorList>
    </citation>
    <scope>NUCLEOTIDE SEQUENCE</scope>
    <source>
        <strain evidence="2">Y486</strain>
    </source>
</reference>
<evidence type="ECO:0000256" key="1">
    <source>
        <dbReference type="SAM" id="MobiDB-lite"/>
    </source>
</evidence>
<sequence length="411" mass="44432">MRSTSFRSVLMWYTKSCSQKGMTVESPAAYSPLRLSNIEATDGPQKCVRYCDEYTPTGSPHRSESPACGKVLRLNLGSPHKELGDDVVRVIAPCYDSESEVNNSDRRGSTPLSVTGDAAGCASYRFTSDTLGQVPEETSNAAAAFSTCNGKICARHISGPVVGFSFPLQEPLRGKETPRNRRLSRSLVPTSSVASDRTMVDNGPVLDLVRVQSPDIKGRVKRRLTRANAARPYKRAQFCPSTDVSPSLRMASSQQLWRAKYRCSGSLDATGGVDRSTPGTQDAAGALKHYTTSNACTGVARSMSLCTPASCCTPTVSSSKSVRCLSVSVDPRSGDKGAGTLAQYHLAVRRAKVGLHGLSIREVLANAHADIDEDEDEEEEEEEEREAEDVQMDDTYFDCDEVGESIDASVY</sequence>
<protein>
    <submittedName>
        <fullName evidence="2">Uncharacterized protein</fullName>
    </submittedName>
</protein>
<name>G0U932_TRYVY</name>
<proteinExistence type="predicted"/>
<feature type="compositionally biased region" description="Acidic residues" evidence="1">
    <location>
        <begin position="371"/>
        <end position="396"/>
    </location>
</feature>
<gene>
    <name evidence="2" type="ORF">TVY486_1115990</name>
</gene>
<evidence type="ECO:0000313" key="2">
    <source>
        <dbReference type="EMBL" id="CCC54115.1"/>
    </source>
</evidence>